<dbReference type="GO" id="GO:0016020">
    <property type="term" value="C:membrane"/>
    <property type="evidence" value="ECO:0007669"/>
    <property type="project" value="TreeGrafter"/>
</dbReference>
<keyword evidence="4" id="KW-1185">Reference proteome</keyword>
<dbReference type="HOGENOM" id="CLU_020336_13_8_11"/>
<dbReference type="AlphaFoldDB" id="D7BKD1"/>
<dbReference type="eggNOG" id="COG2267">
    <property type="taxonomic scope" value="Bacteria"/>
</dbReference>
<dbReference type="GO" id="GO:0016787">
    <property type="term" value="F:hydrolase activity"/>
    <property type="evidence" value="ECO:0007669"/>
    <property type="project" value="UniProtKB-KW"/>
</dbReference>
<evidence type="ECO:0000313" key="3">
    <source>
        <dbReference type="EMBL" id="ADH93111.1"/>
    </source>
</evidence>
<dbReference type="Gene3D" id="3.40.50.1820">
    <property type="entry name" value="alpha/beta hydrolase"/>
    <property type="match status" value="1"/>
</dbReference>
<accession>D7BKD1</accession>
<dbReference type="PANTHER" id="PTHR43798:SF31">
    <property type="entry name" value="AB HYDROLASE SUPERFAMILY PROTEIN YCLE"/>
    <property type="match status" value="1"/>
</dbReference>
<dbReference type="SUPFAM" id="SSF53474">
    <property type="entry name" value="alpha/beta-Hydrolases"/>
    <property type="match status" value="1"/>
</dbReference>
<evidence type="ECO:0000256" key="1">
    <source>
        <dbReference type="ARBA" id="ARBA00022801"/>
    </source>
</evidence>
<name>D7BKD1_ARCHD</name>
<reference evidence="3 4" key="1">
    <citation type="journal article" date="2010" name="Stand. Genomic Sci.">
        <title>Complete genome sequence of Arcanobacterium haemolyticum type strain (11018).</title>
        <authorList>
            <person name="Yasawong M."/>
            <person name="Teshima H."/>
            <person name="Lapidus A."/>
            <person name="Nolan M."/>
            <person name="Lucas S."/>
            <person name="Glavina Del Rio T."/>
            <person name="Tice H."/>
            <person name="Cheng J."/>
            <person name="Bruce D."/>
            <person name="Detter C."/>
            <person name="Tapia R."/>
            <person name="Han C."/>
            <person name="Goodwin L."/>
            <person name="Pitluck S."/>
            <person name="Liolios K."/>
            <person name="Ivanova N."/>
            <person name="Mavromatis K."/>
            <person name="Mikhailova N."/>
            <person name="Pati A."/>
            <person name="Chen A."/>
            <person name="Palaniappan K."/>
            <person name="Land M."/>
            <person name="Hauser L."/>
            <person name="Chang Y."/>
            <person name="Jeffries C."/>
            <person name="Rohde M."/>
            <person name="Sikorski J."/>
            <person name="Pukall R."/>
            <person name="Goker M."/>
            <person name="Woyke T."/>
            <person name="Bristow J."/>
            <person name="Eisen J."/>
            <person name="Markowitz V."/>
            <person name="Hugenholtz P."/>
            <person name="Kyrpides N."/>
            <person name="Klenk H."/>
        </authorList>
    </citation>
    <scope>NUCLEOTIDE SEQUENCE [LARGE SCALE GENOMIC DNA]</scope>
    <source>
        <strain evidence="4">ATCC 9345 / DSM 20595 / CCUG 17215 / LMG 16163 / NBRC 15585 / NCTC 8452 / 11018</strain>
    </source>
</reference>
<dbReference type="Pfam" id="PF12697">
    <property type="entry name" value="Abhydrolase_6"/>
    <property type="match status" value="1"/>
</dbReference>
<gene>
    <name evidence="3" type="ordered locus">Arch_1409</name>
</gene>
<dbReference type="Proteomes" id="UP000000376">
    <property type="component" value="Chromosome"/>
</dbReference>
<organism evidence="3 4">
    <name type="scientific">Arcanobacterium haemolyticum (strain ATCC 9345 / DSM 20595 / CCM 5947 / CCUG 17215 / LMG 16163 / NBRC 15585 / NCTC 8452 / 11018)</name>
    <dbReference type="NCBI Taxonomy" id="644284"/>
    <lineage>
        <taxon>Bacteria</taxon>
        <taxon>Bacillati</taxon>
        <taxon>Actinomycetota</taxon>
        <taxon>Actinomycetes</taxon>
        <taxon>Actinomycetales</taxon>
        <taxon>Actinomycetaceae</taxon>
        <taxon>Arcanobacterium</taxon>
    </lineage>
</organism>
<proteinExistence type="predicted"/>
<dbReference type="InterPro" id="IPR029058">
    <property type="entry name" value="AB_hydrolase_fold"/>
</dbReference>
<dbReference type="EMBL" id="CP002045">
    <property type="protein sequence ID" value="ADH93111.1"/>
    <property type="molecule type" value="Genomic_DNA"/>
</dbReference>
<dbReference type="RefSeq" id="WP_013170601.1">
    <property type="nucleotide sequence ID" value="NC_014218.1"/>
</dbReference>
<evidence type="ECO:0000259" key="2">
    <source>
        <dbReference type="Pfam" id="PF12697"/>
    </source>
</evidence>
<feature type="domain" description="AB hydrolase-1" evidence="2">
    <location>
        <begin position="73"/>
        <end position="278"/>
    </location>
</feature>
<dbReference type="InterPro" id="IPR050266">
    <property type="entry name" value="AB_hydrolase_sf"/>
</dbReference>
<keyword evidence="1 3" id="KW-0378">Hydrolase</keyword>
<dbReference type="STRING" id="644284.Arch_1409"/>
<protein>
    <submittedName>
        <fullName evidence="3">Alpha/beta hydrolase fold protein</fullName>
    </submittedName>
</protein>
<dbReference type="KEGG" id="ahe:Arch_1409"/>
<evidence type="ECO:0000313" key="4">
    <source>
        <dbReference type="Proteomes" id="UP000000376"/>
    </source>
</evidence>
<dbReference type="OrthoDB" id="9770427at2"/>
<dbReference type="PANTHER" id="PTHR43798">
    <property type="entry name" value="MONOACYLGLYCEROL LIPASE"/>
    <property type="match status" value="1"/>
</dbReference>
<dbReference type="PRINTS" id="PR00111">
    <property type="entry name" value="ABHYDROLASE"/>
</dbReference>
<sequence length="296" mass="33017">MRSMPGLLLKMLMTMRLKPDRFNYLVDDSGFPEPQRSLVKVGDSFVRVHRIGAPAPGLNRIDTDDPGDDRVTFVLIHGIGLSATYLLPLADELCKYGEVLMVDLPGFGDLPAPPRAMTLCDFADVLCSVLDLNGISDPILVGHSMGAQIAVEMMASYPPRFRRAALIGPPVNINERTPGWVVARYSQSSIWERPSLVRVALWSYVRAAAVWMAQIMPRVLDYPIEERIAEVSPDAKFVFIRGEHDHLVPPVWLDFLAQRVPEAEIFTIPGAAHSTLYNDDRNVSTHVVTLLEECER</sequence>
<dbReference type="InterPro" id="IPR000073">
    <property type="entry name" value="AB_hydrolase_1"/>
</dbReference>